<evidence type="ECO:0000313" key="2">
    <source>
        <dbReference type="Proteomes" id="UP000240509"/>
    </source>
</evidence>
<proteinExistence type="predicted"/>
<evidence type="ECO:0000313" key="1">
    <source>
        <dbReference type="EMBL" id="PTL39104.1"/>
    </source>
</evidence>
<dbReference type="AlphaFoldDB" id="A0A2T4U6S7"/>
<protein>
    <submittedName>
        <fullName evidence="1">Uncharacterized protein</fullName>
    </submittedName>
</protein>
<reference evidence="1 2" key="1">
    <citation type="submission" date="2018-03" db="EMBL/GenBank/DDBJ databases">
        <title>Alkalicoccus saliphilus sp. nov., isolated from a mineral pool.</title>
        <authorList>
            <person name="Zhao B."/>
        </authorList>
    </citation>
    <scope>NUCLEOTIDE SEQUENCE [LARGE SCALE GENOMIC DNA]</scope>
    <source>
        <strain evidence="1 2">6AG</strain>
    </source>
</reference>
<accession>A0A2T4U6S7</accession>
<gene>
    <name evidence="1" type="ORF">C6Y45_07960</name>
</gene>
<name>A0A2T4U6S7_9BACI</name>
<organism evidence="1 2">
    <name type="scientific">Alkalicoccus saliphilus</name>
    <dbReference type="NCBI Taxonomy" id="200989"/>
    <lineage>
        <taxon>Bacteria</taxon>
        <taxon>Bacillati</taxon>
        <taxon>Bacillota</taxon>
        <taxon>Bacilli</taxon>
        <taxon>Bacillales</taxon>
        <taxon>Bacillaceae</taxon>
        <taxon>Alkalicoccus</taxon>
    </lineage>
</organism>
<dbReference type="Proteomes" id="UP000240509">
    <property type="component" value="Unassembled WGS sequence"/>
</dbReference>
<keyword evidence="2" id="KW-1185">Reference proteome</keyword>
<sequence length="79" mass="8931">MTNQKLNMQESLKILEESRVLNPDLTMKSVIEAAKKMEELDGFKGNIDEVGWSALIYTNFILASGITDAEDVINQKRSR</sequence>
<dbReference type="EMBL" id="PZJJ01000010">
    <property type="protein sequence ID" value="PTL39104.1"/>
    <property type="molecule type" value="Genomic_DNA"/>
</dbReference>
<comment type="caution">
    <text evidence="1">The sequence shown here is derived from an EMBL/GenBank/DDBJ whole genome shotgun (WGS) entry which is preliminary data.</text>
</comment>
<dbReference type="RefSeq" id="WP_107584705.1">
    <property type="nucleotide sequence ID" value="NZ_PZJJ01000010.1"/>
</dbReference>